<organism evidence="2 3">
    <name type="scientific">Dreissena polymorpha</name>
    <name type="common">Zebra mussel</name>
    <name type="synonym">Mytilus polymorpha</name>
    <dbReference type="NCBI Taxonomy" id="45954"/>
    <lineage>
        <taxon>Eukaryota</taxon>
        <taxon>Metazoa</taxon>
        <taxon>Spiralia</taxon>
        <taxon>Lophotrochozoa</taxon>
        <taxon>Mollusca</taxon>
        <taxon>Bivalvia</taxon>
        <taxon>Autobranchia</taxon>
        <taxon>Heteroconchia</taxon>
        <taxon>Euheterodonta</taxon>
        <taxon>Imparidentia</taxon>
        <taxon>Neoheterodontei</taxon>
        <taxon>Myida</taxon>
        <taxon>Dreissenoidea</taxon>
        <taxon>Dreissenidae</taxon>
        <taxon>Dreissena</taxon>
    </lineage>
</organism>
<reference evidence="2" key="2">
    <citation type="submission" date="2020-11" db="EMBL/GenBank/DDBJ databases">
        <authorList>
            <person name="McCartney M.A."/>
            <person name="Auch B."/>
            <person name="Kono T."/>
            <person name="Mallez S."/>
            <person name="Becker A."/>
            <person name="Gohl D.M."/>
            <person name="Silverstein K.A.T."/>
            <person name="Koren S."/>
            <person name="Bechman K.B."/>
            <person name="Herman A."/>
            <person name="Abrahante J.E."/>
            <person name="Garbe J."/>
        </authorList>
    </citation>
    <scope>NUCLEOTIDE SEQUENCE</scope>
    <source>
        <strain evidence="2">Duluth1</strain>
        <tissue evidence="2">Whole animal</tissue>
    </source>
</reference>
<evidence type="ECO:0000313" key="3">
    <source>
        <dbReference type="Proteomes" id="UP000828390"/>
    </source>
</evidence>
<evidence type="ECO:0000256" key="1">
    <source>
        <dbReference type="SAM" id="MobiDB-lite"/>
    </source>
</evidence>
<proteinExistence type="predicted"/>
<name>A0A9D4MTP8_DREPO</name>
<comment type="caution">
    <text evidence="2">The sequence shown here is derived from an EMBL/GenBank/DDBJ whole genome shotgun (WGS) entry which is preliminary data.</text>
</comment>
<dbReference type="Proteomes" id="UP000828390">
    <property type="component" value="Unassembled WGS sequence"/>
</dbReference>
<feature type="region of interest" description="Disordered" evidence="1">
    <location>
        <begin position="1"/>
        <end position="22"/>
    </location>
</feature>
<keyword evidence="3" id="KW-1185">Reference proteome</keyword>
<protein>
    <submittedName>
        <fullName evidence="2">Uncharacterized protein</fullName>
    </submittedName>
</protein>
<gene>
    <name evidence="2" type="ORF">DPMN_005969</name>
</gene>
<reference evidence="2" key="1">
    <citation type="journal article" date="2019" name="bioRxiv">
        <title>The Genome of the Zebra Mussel, Dreissena polymorpha: A Resource for Invasive Species Research.</title>
        <authorList>
            <person name="McCartney M.A."/>
            <person name="Auch B."/>
            <person name="Kono T."/>
            <person name="Mallez S."/>
            <person name="Zhang Y."/>
            <person name="Obille A."/>
            <person name="Becker A."/>
            <person name="Abrahante J.E."/>
            <person name="Garbe J."/>
            <person name="Badalamenti J.P."/>
            <person name="Herman A."/>
            <person name="Mangelson H."/>
            <person name="Liachko I."/>
            <person name="Sullivan S."/>
            <person name="Sone E.D."/>
            <person name="Koren S."/>
            <person name="Silverstein K.A.T."/>
            <person name="Beckman K.B."/>
            <person name="Gohl D.M."/>
        </authorList>
    </citation>
    <scope>NUCLEOTIDE SEQUENCE</scope>
    <source>
        <strain evidence="2">Duluth1</strain>
        <tissue evidence="2">Whole animal</tissue>
    </source>
</reference>
<dbReference type="AlphaFoldDB" id="A0A9D4MTP8"/>
<dbReference type="EMBL" id="JAIWYP010000001">
    <property type="protein sequence ID" value="KAH3882040.1"/>
    <property type="molecule type" value="Genomic_DNA"/>
</dbReference>
<evidence type="ECO:0000313" key="2">
    <source>
        <dbReference type="EMBL" id="KAH3882040.1"/>
    </source>
</evidence>
<accession>A0A9D4MTP8</accession>
<sequence length="112" mass="13251">MFKEKVNSRTHRHTHTRGTQDHDISQRPFNCFIPPYPKHKNILVKYLHDWTKTIASGVFTSFINSNFEKECLRNLNTRVFTNQMWTDGNGQRPILKPHLRPILKLHLSNQVS</sequence>